<organism evidence="1 2">
    <name type="scientific">Aeromonas veronii</name>
    <dbReference type="NCBI Taxonomy" id="654"/>
    <lineage>
        <taxon>Bacteria</taxon>
        <taxon>Pseudomonadati</taxon>
        <taxon>Pseudomonadota</taxon>
        <taxon>Gammaproteobacteria</taxon>
        <taxon>Aeromonadales</taxon>
        <taxon>Aeromonadaceae</taxon>
        <taxon>Aeromonas</taxon>
    </lineage>
</organism>
<protein>
    <submittedName>
        <fullName evidence="1">Uncharacterized protein</fullName>
    </submittedName>
</protein>
<dbReference type="RefSeq" id="WP_107685230.1">
    <property type="nucleotide sequence ID" value="NZ_PZKL01000060.1"/>
</dbReference>
<sequence>MQAETLRSSWTLDGIRIFLVHDPKTSRFKVGTRWYWLGTFAKVDDGCAAFEALEMIEPCDHSLLRKFLTKETMKSTIVSAKPGKGSRKISDLIDRIERKMHCAGGLHAIQ</sequence>
<gene>
    <name evidence="1" type="ORF">DAA48_25815</name>
</gene>
<dbReference type="Proteomes" id="UP000241986">
    <property type="component" value="Unassembled WGS sequence"/>
</dbReference>
<evidence type="ECO:0000313" key="2">
    <source>
        <dbReference type="Proteomes" id="UP000241986"/>
    </source>
</evidence>
<name>A0A2T4MUG0_AERVE</name>
<dbReference type="AlphaFoldDB" id="A0A2T4MUG0"/>
<accession>A0A2T4MUG0</accession>
<dbReference type="EMBL" id="PZKL01000060">
    <property type="protein sequence ID" value="PTH78222.1"/>
    <property type="molecule type" value="Genomic_DNA"/>
</dbReference>
<comment type="caution">
    <text evidence="1">The sequence shown here is derived from an EMBL/GenBank/DDBJ whole genome shotgun (WGS) entry which is preliminary data.</text>
</comment>
<reference evidence="1 2" key="1">
    <citation type="submission" date="2018-03" db="EMBL/GenBank/DDBJ databases">
        <title>Aeromonas veronii whole genome sequencing and analysis.</title>
        <authorList>
            <person name="Xie H."/>
            <person name="Liu T."/>
            <person name="Wang K."/>
        </authorList>
    </citation>
    <scope>NUCLEOTIDE SEQUENCE [LARGE SCALE GENOMIC DNA]</scope>
    <source>
        <strain evidence="1 2">XH.VA.1</strain>
    </source>
</reference>
<evidence type="ECO:0000313" key="1">
    <source>
        <dbReference type="EMBL" id="PTH78222.1"/>
    </source>
</evidence>
<proteinExistence type="predicted"/>